<dbReference type="Gene3D" id="2.60.40.4070">
    <property type="match status" value="1"/>
</dbReference>
<dbReference type="InterPro" id="IPR025965">
    <property type="entry name" value="FlgD/Vpr_Ig-like"/>
</dbReference>
<dbReference type="PANTHER" id="PTHR36234:SF5">
    <property type="entry name" value="LYSYL ENDOPEPTIDASE"/>
    <property type="match status" value="1"/>
</dbReference>
<dbReference type="Pfam" id="PF13860">
    <property type="entry name" value="FlgD_ig"/>
    <property type="match status" value="1"/>
</dbReference>
<dbReference type="EMBL" id="JAHJDP010000099">
    <property type="protein sequence ID" value="MBU2692713.1"/>
    <property type="molecule type" value="Genomic_DNA"/>
</dbReference>
<protein>
    <recommendedName>
        <fullName evidence="1">FlgD/Vpr Ig-like domain-containing protein</fullName>
    </recommendedName>
</protein>
<reference evidence="2" key="1">
    <citation type="submission" date="2021-05" db="EMBL/GenBank/DDBJ databases">
        <title>Energy efficiency and biological interactions define the core microbiome of deep oligotrophic groundwater.</title>
        <authorList>
            <person name="Mehrshad M."/>
            <person name="Lopez-Fernandez M."/>
            <person name="Bell E."/>
            <person name="Bernier-Latmani R."/>
            <person name="Bertilsson S."/>
            <person name="Dopson M."/>
        </authorList>
    </citation>
    <scope>NUCLEOTIDE SEQUENCE</scope>
    <source>
        <strain evidence="2">Modern_marine.mb.64</strain>
    </source>
</reference>
<dbReference type="Proteomes" id="UP000777784">
    <property type="component" value="Unassembled WGS sequence"/>
</dbReference>
<comment type="caution">
    <text evidence="2">The sequence shown here is derived from an EMBL/GenBank/DDBJ whole genome shotgun (WGS) entry which is preliminary data.</text>
</comment>
<dbReference type="PANTHER" id="PTHR36234">
    <property type="entry name" value="LYSYL ENDOPEPTIDASE"/>
    <property type="match status" value="1"/>
</dbReference>
<dbReference type="InterPro" id="IPR009003">
    <property type="entry name" value="Peptidase_S1_PA"/>
</dbReference>
<sequence length="566" mass="60951">MRMDHLPRLAAGLLVSASVLVLLGLGADSALARMGDAPLSLLYNVSNEASIETIVMPPVDADRLLQEDIDRAAAGIDGPLRFAQPHDVYLNLIEAGTLDELENGGRIWRLRFISGGAYSLNFGVTSYLIPPGGTLHLYPAGQVSADLIWEGPFDPDEKVEGEFWSPVIPGDDVIVELYVPADAAFEPEVIISQVNHDYRGFGKARDDAQQGWCNIDVICPEGDPWRDEIRSEGVYTINGSWMCSGQLVNSLTSSPTPFFLTAYHCGISTSNDHTVRVYWNYESPTCGQLGGGSLSDSQQGCTEVADYSASDFSLVEMTSTPAEASNVYYAGWDARTNWNPSQCTAIHHPGTDEKSISFNFDALMITSYIGTSVPGDGTHWRVDDWEVATTEGGSSGSAIWDENHHIVGQLHGGYASCSSITSDWYGRLAISWSGGGSSATNLRSWLDPENTGTLVLNGRDSNASAIENVEVLIHKGALRPISPNPAATRMGIGFDLHQAGAIQLDVVDVTGRVVTTLAAKNYQAGSWQLGWDGTSSSGERLSSGVYYVRMLIDGQAADTKKAVLVR</sequence>
<dbReference type="Gene3D" id="2.40.10.10">
    <property type="entry name" value="Trypsin-like serine proteases"/>
    <property type="match status" value="2"/>
</dbReference>
<dbReference type="InterPro" id="IPR043504">
    <property type="entry name" value="Peptidase_S1_PA_chymotrypsin"/>
</dbReference>
<gene>
    <name evidence="2" type="ORF">KJ970_17490</name>
</gene>
<dbReference type="SUPFAM" id="SSF50494">
    <property type="entry name" value="Trypsin-like serine proteases"/>
    <property type="match status" value="1"/>
</dbReference>
<dbReference type="AlphaFoldDB" id="A0A948RZV3"/>
<evidence type="ECO:0000313" key="2">
    <source>
        <dbReference type="EMBL" id="MBU2692713.1"/>
    </source>
</evidence>
<organism evidence="2 3">
    <name type="scientific">Eiseniibacteriota bacterium</name>
    <dbReference type="NCBI Taxonomy" id="2212470"/>
    <lineage>
        <taxon>Bacteria</taxon>
        <taxon>Candidatus Eiseniibacteriota</taxon>
    </lineage>
</organism>
<feature type="domain" description="FlgD/Vpr Ig-like" evidence="1">
    <location>
        <begin position="497"/>
        <end position="550"/>
    </location>
</feature>
<proteinExistence type="predicted"/>
<evidence type="ECO:0000313" key="3">
    <source>
        <dbReference type="Proteomes" id="UP000777784"/>
    </source>
</evidence>
<evidence type="ECO:0000259" key="1">
    <source>
        <dbReference type="Pfam" id="PF13860"/>
    </source>
</evidence>
<accession>A0A948RZV3</accession>
<name>A0A948RZV3_UNCEI</name>